<dbReference type="OrthoDB" id="12296at10239"/>
<name>G9FH30_9CAUD</name>
<evidence type="ECO:0000313" key="2">
    <source>
        <dbReference type="Proteomes" id="UP000005427"/>
    </source>
</evidence>
<accession>G9FH30</accession>
<evidence type="ECO:0000313" key="1">
    <source>
        <dbReference type="EMBL" id="AEV51859.1"/>
    </source>
</evidence>
<dbReference type="RefSeq" id="YP_005087049.1">
    <property type="nucleotide sequence ID" value="NC_016652.1"/>
</dbReference>
<dbReference type="KEGG" id="vg:11541332"/>
<dbReference type="EMBL" id="JN116823">
    <property type="protein sequence ID" value="AEV51859.1"/>
    <property type="molecule type" value="Genomic_DNA"/>
</dbReference>
<keyword evidence="2" id="KW-1185">Reference proteome</keyword>
<reference evidence="1 2" key="1">
    <citation type="submission" date="2011-06" db="EMBL/GenBank/DDBJ databases">
        <title>Two lysogenic phages can combine to generate a single lytic phage.</title>
        <authorList>
            <person name="Petrovski S."/>
        </authorList>
    </citation>
    <scope>NUCLEOTIDE SEQUENCE [LARGE SCALE GENOMIC DNA]</scope>
</reference>
<organism evidence="1 2">
    <name type="scientific">Rhodococcus phage REQ2</name>
    <dbReference type="NCBI Taxonomy" id="1109713"/>
    <lineage>
        <taxon>Viruses</taxon>
        <taxon>Duplodnaviria</taxon>
        <taxon>Heunggongvirae</taxon>
        <taxon>Uroviricota</taxon>
        <taxon>Caudoviricetes</taxon>
        <taxon>Caudoviricetes incertae sedis</taxon>
        <taxon>Melbournevirus</taxon>
        <taxon>Melbournevirus REQ2</taxon>
    </lineage>
</organism>
<sequence length="146" mass="14105">MAAIPQITQGGPKSFTPAEVILGGQLVEARAAGRIGIAAADSVKVLGVALTDGQSPETAQGGTSVDAIGRPVINAMPIPTVVSVAYAGTETKVAYSAAATFGARLVSTGAGKVGPAAPDATAAEIVGICTQPQGVAAGAVGLIRIA</sequence>
<dbReference type="Proteomes" id="UP000005427">
    <property type="component" value="Segment"/>
</dbReference>
<evidence type="ECO:0008006" key="3">
    <source>
        <dbReference type="Google" id="ProtNLM"/>
    </source>
</evidence>
<protein>
    <recommendedName>
        <fullName evidence="3">Scaffolding protein</fullName>
    </recommendedName>
</protein>
<proteinExistence type="predicted"/>
<dbReference type="GeneID" id="11541332"/>